<dbReference type="Proteomes" id="UP000632289">
    <property type="component" value="Unassembled WGS sequence"/>
</dbReference>
<feature type="transmembrane region" description="Helical" evidence="1">
    <location>
        <begin position="131"/>
        <end position="151"/>
    </location>
</feature>
<protein>
    <submittedName>
        <fullName evidence="2">Transmembrane transport protein</fullName>
    </submittedName>
</protein>
<dbReference type="RefSeq" id="WP_191210224.1">
    <property type="nucleotide sequence ID" value="NZ_BAABKL010000050.1"/>
</dbReference>
<evidence type="ECO:0000256" key="1">
    <source>
        <dbReference type="SAM" id="Phobius"/>
    </source>
</evidence>
<keyword evidence="1 2" id="KW-0812">Transmembrane</keyword>
<feature type="transmembrane region" description="Helical" evidence="1">
    <location>
        <begin position="70"/>
        <end position="90"/>
    </location>
</feature>
<name>A0A927IE33_9ACTN</name>
<dbReference type="AlphaFoldDB" id="A0A927IE33"/>
<proteinExistence type="predicted"/>
<evidence type="ECO:0000313" key="3">
    <source>
        <dbReference type="Proteomes" id="UP000632289"/>
    </source>
</evidence>
<accession>A0A927IE33</accession>
<dbReference type="EMBL" id="JACXYU010000007">
    <property type="protein sequence ID" value="MBD3932926.1"/>
    <property type="molecule type" value="Genomic_DNA"/>
</dbReference>
<sequence length="175" mass="18140">MNEHDRRNPGDRRPAPREVPEELVRTLARETSLGRRVRHLATGLAGGCGAALLTLLWATEPAPLPLRTRVAFAGLIAVGLAWAALACWTLTRRHPLYGADRVLAAGVALGAASATALGAVVLAAVRGTAALAVGTGVAGALAVTAAALLLGRARGRRRALLDRRDALRAESGVRD</sequence>
<keyword evidence="3" id="KW-1185">Reference proteome</keyword>
<organism evidence="2 3">
    <name type="scientific">Streptomyces chumphonensis</name>
    <dbReference type="NCBI Taxonomy" id="1214925"/>
    <lineage>
        <taxon>Bacteria</taxon>
        <taxon>Bacillati</taxon>
        <taxon>Actinomycetota</taxon>
        <taxon>Actinomycetes</taxon>
        <taxon>Kitasatosporales</taxon>
        <taxon>Streptomycetaceae</taxon>
        <taxon>Streptomyces</taxon>
    </lineage>
</organism>
<reference evidence="2" key="1">
    <citation type="submission" date="2020-09" db="EMBL/GenBank/DDBJ databases">
        <title>Secondary metabolite and genome analysis of marine Streptomyces chumphonensis KK1-2T.</title>
        <authorList>
            <person name="Phongsopitanun W."/>
            <person name="Kanchanasin P."/>
            <person name="Pittayakhajonwut P."/>
            <person name="Suwanborirux K."/>
            <person name="Tanasupawat S."/>
        </authorList>
    </citation>
    <scope>NUCLEOTIDE SEQUENCE</scope>
    <source>
        <strain evidence="2">KK1-2</strain>
    </source>
</reference>
<keyword evidence="1" id="KW-1133">Transmembrane helix</keyword>
<comment type="caution">
    <text evidence="2">The sequence shown here is derived from an EMBL/GenBank/DDBJ whole genome shotgun (WGS) entry which is preliminary data.</text>
</comment>
<keyword evidence="1" id="KW-0472">Membrane</keyword>
<evidence type="ECO:0000313" key="2">
    <source>
        <dbReference type="EMBL" id="MBD3932926.1"/>
    </source>
</evidence>
<feature type="transmembrane region" description="Helical" evidence="1">
    <location>
        <begin position="102"/>
        <end position="125"/>
    </location>
</feature>
<gene>
    <name evidence="2" type="ORF">IF129_15375</name>
</gene>
<feature type="transmembrane region" description="Helical" evidence="1">
    <location>
        <begin position="39"/>
        <end position="58"/>
    </location>
</feature>